<name>A0A0N4WGH4_HAEPC</name>
<reference evidence="1 2" key="2">
    <citation type="submission" date="2018-11" db="EMBL/GenBank/DDBJ databases">
        <authorList>
            <consortium name="Pathogen Informatics"/>
        </authorList>
    </citation>
    <scope>NUCLEOTIDE SEQUENCE [LARGE SCALE GENOMIC DNA]</scope>
    <source>
        <strain evidence="1 2">MHpl1</strain>
    </source>
</reference>
<keyword evidence="2" id="KW-1185">Reference proteome</keyword>
<sequence>MHTREESHSVLFARLKTKVERCLAAGRLMKLLLCDECVLWNVNTIVEEKKPFDQLIHDDYSCTQTVQLNSTIDQSRTEEQTIGITMFREPP</sequence>
<dbReference type="WBParaSite" id="HPLM_0000990901-mRNA-1">
    <property type="protein sequence ID" value="HPLM_0000990901-mRNA-1"/>
    <property type="gene ID" value="HPLM_0000990901"/>
</dbReference>
<reference evidence="3" key="1">
    <citation type="submission" date="2017-02" db="UniProtKB">
        <authorList>
            <consortium name="WormBaseParasite"/>
        </authorList>
    </citation>
    <scope>IDENTIFICATION</scope>
</reference>
<evidence type="ECO:0000313" key="2">
    <source>
        <dbReference type="Proteomes" id="UP000268014"/>
    </source>
</evidence>
<protein>
    <submittedName>
        <fullName evidence="1 3">Uncharacterized protein</fullName>
    </submittedName>
</protein>
<evidence type="ECO:0000313" key="1">
    <source>
        <dbReference type="EMBL" id="VDO38666.1"/>
    </source>
</evidence>
<dbReference type="AlphaFoldDB" id="A0A0N4WGH4"/>
<gene>
    <name evidence="1" type="ORF">HPLM_LOCUS9901</name>
</gene>
<accession>A0A0N4WGH4</accession>
<dbReference type="Proteomes" id="UP000268014">
    <property type="component" value="Unassembled WGS sequence"/>
</dbReference>
<dbReference type="EMBL" id="UZAF01017168">
    <property type="protein sequence ID" value="VDO38666.1"/>
    <property type="molecule type" value="Genomic_DNA"/>
</dbReference>
<proteinExistence type="predicted"/>
<evidence type="ECO:0000313" key="3">
    <source>
        <dbReference type="WBParaSite" id="HPLM_0000990901-mRNA-1"/>
    </source>
</evidence>
<organism evidence="3">
    <name type="scientific">Haemonchus placei</name>
    <name type="common">Barber's pole worm</name>
    <dbReference type="NCBI Taxonomy" id="6290"/>
    <lineage>
        <taxon>Eukaryota</taxon>
        <taxon>Metazoa</taxon>
        <taxon>Ecdysozoa</taxon>
        <taxon>Nematoda</taxon>
        <taxon>Chromadorea</taxon>
        <taxon>Rhabditida</taxon>
        <taxon>Rhabditina</taxon>
        <taxon>Rhabditomorpha</taxon>
        <taxon>Strongyloidea</taxon>
        <taxon>Trichostrongylidae</taxon>
        <taxon>Haemonchus</taxon>
    </lineage>
</organism>